<dbReference type="PIRSF" id="PIRSF038991">
    <property type="entry name" value="Protein_AbrB"/>
    <property type="match status" value="1"/>
</dbReference>
<dbReference type="InterPro" id="IPR017516">
    <property type="entry name" value="AbrB_dup"/>
</dbReference>
<feature type="transmembrane region" description="Helical" evidence="1">
    <location>
        <begin position="230"/>
        <end position="247"/>
    </location>
</feature>
<dbReference type="RefSeq" id="WP_344110692.1">
    <property type="nucleotide sequence ID" value="NZ_BAAAOR010000002.1"/>
</dbReference>
<dbReference type="InterPro" id="IPR007820">
    <property type="entry name" value="AbrB_fam"/>
</dbReference>
<feature type="transmembrane region" description="Helical" evidence="1">
    <location>
        <begin position="201"/>
        <end position="218"/>
    </location>
</feature>
<name>A0ABN1ZPC1_9ACTN</name>
<dbReference type="EMBL" id="BAAAOR010000002">
    <property type="protein sequence ID" value="GAA1501809.1"/>
    <property type="molecule type" value="Genomic_DNA"/>
</dbReference>
<dbReference type="PANTHER" id="PTHR38457:SF1">
    <property type="entry name" value="REGULATOR ABRB-RELATED"/>
    <property type="match status" value="1"/>
</dbReference>
<keyword evidence="1" id="KW-0812">Transmembrane</keyword>
<reference evidence="2 3" key="1">
    <citation type="journal article" date="2019" name="Int. J. Syst. Evol. Microbiol.">
        <title>The Global Catalogue of Microorganisms (GCM) 10K type strain sequencing project: providing services to taxonomists for standard genome sequencing and annotation.</title>
        <authorList>
            <consortium name="The Broad Institute Genomics Platform"/>
            <consortium name="The Broad Institute Genome Sequencing Center for Infectious Disease"/>
            <person name="Wu L."/>
            <person name="Ma J."/>
        </authorList>
    </citation>
    <scope>NUCLEOTIDE SEQUENCE [LARGE SCALE GENOMIC DNA]</scope>
    <source>
        <strain evidence="2 3">JCM 14942</strain>
    </source>
</reference>
<feature type="transmembrane region" description="Helical" evidence="1">
    <location>
        <begin position="314"/>
        <end position="339"/>
    </location>
</feature>
<keyword evidence="1" id="KW-0472">Membrane</keyword>
<feature type="transmembrane region" description="Helical" evidence="1">
    <location>
        <begin position="259"/>
        <end position="283"/>
    </location>
</feature>
<comment type="caution">
    <text evidence="2">The sequence shown here is derived from an EMBL/GenBank/DDBJ whole genome shotgun (WGS) entry which is preliminary data.</text>
</comment>
<evidence type="ECO:0000256" key="1">
    <source>
        <dbReference type="SAM" id="Phobius"/>
    </source>
</evidence>
<organism evidence="2 3">
    <name type="scientific">Nocardioides humi</name>
    <dbReference type="NCBI Taxonomy" id="449461"/>
    <lineage>
        <taxon>Bacteria</taxon>
        <taxon>Bacillati</taxon>
        <taxon>Actinomycetota</taxon>
        <taxon>Actinomycetes</taxon>
        <taxon>Propionibacteriales</taxon>
        <taxon>Nocardioidaceae</taxon>
        <taxon>Nocardioides</taxon>
    </lineage>
</organism>
<dbReference type="PANTHER" id="PTHR38457">
    <property type="entry name" value="REGULATOR ABRB-RELATED"/>
    <property type="match status" value="1"/>
</dbReference>
<protein>
    <submittedName>
        <fullName evidence="2">AbrB family transcriptional regulator</fullName>
    </submittedName>
</protein>
<dbReference type="Proteomes" id="UP001500842">
    <property type="component" value="Unassembled WGS sequence"/>
</dbReference>
<evidence type="ECO:0000313" key="2">
    <source>
        <dbReference type="EMBL" id="GAA1501809.1"/>
    </source>
</evidence>
<dbReference type="NCBIfam" id="TIGR03082">
    <property type="entry name" value="Gneg_AbrB_dup"/>
    <property type="match status" value="1"/>
</dbReference>
<dbReference type="Pfam" id="PF05145">
    <property type="entry name" value="AbrB"/>
    <property type="match status" value="1"/>
</dbReference>
<keyword evidence="1" id="KW-1133">Transmembrane helix</keyword>
<gene>
    <name evidence="2" type="ORF">GCM10009788_00860</name>
</gene>
<feature type="transmembrane region" description="Helical" evidence="1">
    <location>
        <begin position="170"/>
        <end position="189"/>
    </location>
</feature>
<feature type="transmembrane region" description="Helical" evidence="1">
    <location>
        <begin position="146"/>
        <end position="164"/>
    </location>
</feature>
<evidence type="ECO:0000313" key="3">
    <source>
        <dbReference type="Proteomes" id="UP001500842"/>
    </source>
</evidence>
<keyword evidence="3" id="KW-1185">Reference proteome</keyword>
<feature type="transmembrane region" description="Helical" evidence="1">
    <location>
        <begin position="84"/>
        <end position="106"/>
    </location>
</feature>
<proteinExistence type="predicted"/>
<sequence length="346" mass="34606">MSPPAWRVVLAAVISAGATALMFAVSAPSPALFAGFVTSVTCALLLSRQLAVPTPVSRTAQAVLGGTVATQVDLDGWGSVHAQLPAVFAVATLTIVVAVAMGQLLLRHGVSRTTAVLASVPGGASTVTAIAGDLGADQRVVVVVQYLRVVVVIVTLPVLLATLFDTSTGGAATSAAAGASDWVYVVLVAPGGLLLGHLLRLPAPAVVGALLAGTLLMLAPPFEASVTPPLVQSAALLAIGLQSGSGFNRRTLADLRGLLPIALVTSVLLVALCALVAVPFAAWTGVSGLDGYLATSPGGLPVVLAASLDSGGDAALVSVTQIVRLLAVLLVMPIVLSIARRWRPGS</sequence>
<accession>A0ABN1ZPC1</accession>